<gene>
    <name evidence="1" type="ORF">D1631_12290</name>
</gene>
<accession>A0A3M7TKD7</accession>
<dbReference type="InterPro" id="IPR011055">
    <property type="entry name" value="Dup_hybrid_motif"/>
</dbReference>
<comment type="caution">
    <text evidence="1">The sequence shown here is derived from an EMBL/GenBank/DDBJ whole genome shotgun (WGS) entry which is preliminary data.</text>
</comment>
<dbReference type="GO" id="GO:0004222">
    <property type="term" value="F:metalloendopeptidase activity"/>
    <property type="evidence" value="ECO:0007669"/>
    <property type="project" value="TreeGrafter"/>
</dbReference>
<dbReference type="Gene3D" id="2.70.70.10">
    <property type="entry name" value="Glucose Permease (Domain IIA)"/>
    <property type="match status" value="1"/>
</dbReference>
<evidence type="ECO:0000313" key="2">
    <source>
        <dbReference type="Proteomes" id="UP000278775"/>
    </source>
</evidence>
<organism evidence="1 2">
    <name type="scientific">Chryseobacterium nematophagum</name>
    <dbReference type="NCBI Taxonomy" id="2305228"/>
    <lineage>
        <taxon>Bacteria</taxon>
        <taxon>Pseudomonadati</taxon>
        <taxon>Bacteroidota</taxon>
        <taxon>Flavobacteriia</taxon>
        <taxon>Flavobacteriales</taxon>
        <taxon>Weeksellaceae</taxon>
        <taxon>Chryseobacterium group</taxon>
        <taxon>Chryseobacterium</taxon>
    </lineage>
</organism>
<dbReference type="AlphaFoldDB" id="A0A3M7TKD7"/>
<sequence length="907" mass="103533">MNKLTILGNTHPIIGQKEMYSIVSLTHTVLGLSHKPFGELIKTPKREWDVMIQTKTGWRKANNNKEGDRVPYTFGQKSLKYKGIKIVVRQGEDYGELIIHPQRAKEQRISKVELLDVNYPKIPKGKKISYKDTIIARAYCIEMFNMPISFTLWEDDANGEGHNPMINGLNRINLIPVFDTVNEDGIAQVSFRLPEYTLAVQIANARTGLGDKDEGATHEYYVTADAVESHIQKASTNVNVINPTYNPVPTRKREMPKVQIPPVIKPEIAPAKPKPELDSPKFAITPGGKNREDLEGKILGVEFVDEGGNKLHSSRVGTLVFLKILAKDMKNKKVKIKIWEEDNLTWTHDLIFEKDLVLVGDTNFTWAHLKKKMFDKTRDGGTDSSRQDYFIEVIYRETSVKSAVIPVTLDAPQTPVPKTKTATVVKQPQQVTTCICKEKYKDLIWGEKVSCEFRKKVVEVSKELWANDYMNMANNLMAIMALETNKTFDPKTSNKNGYFGLIGFGNSVIEDFQRTLNKSITKQKIINSSAVEQLYYVKERFKFVQKHLMNNGKGGILSDFTDLYLAVLYPTKSGLIGGENSKQKIIFDASKGKIAELEYRQNPSFMKEPSEWSTKQQVTFKRKGQEATETLRGYTDVNKAKTYRWEVTEEIINYKNEGEKYKVKMYFCQTEGQKILKKDTKGKWHDPVNNPMCTIFTQNQIEGTFNDAGKHWGLFGKTRGSNIHYGLDLFSKPGSPVFACVKCEVYKIVTDKNVPKGYGKQIFLKVIDKETFLKHYENYTKLYSNLEYETIGSFSKDNDIILHYAHLRKIYVKKGWIINNVDIPIGETGVSGVIQGGKPDGTCAPHLHFEIRNINKERINPGFFINFKNYNTMDASEKKLQQTIARNGKIKEFLGILDTYKNEKDYE</sequence>
<dbReference type="OrthoDB" id="1183903at2"/>
<name>A0A3M7TKD7_9FLAO</name>
<dbReference type="SUPFAM" id="SSF51261">
    <property type="entry name" value="Duplicated hybrid motif"/>
    <property type="match status" value="1"/>
</dbReference>
<reference evidence="1 2" key="1">
    <citation type="submission" date="2018-08" db="EMBL/GenBank/DDBJ databases">
        <title>Chryseobacterium nematophagum: a novel matrix digesting pathogen of nematodes.</title>
        <authorList>
            <person name="Page A."/>
            <person name="Roberts M."/>
            <person name="Felix M.-A."/>
            <person name="Weir W."/>
        </authorList>
    </citation>
    <scope>NUCLEOTIDE SEQUENCE [LARGE SCALE GENOMIC DNA]</scope>
    <source>
        <strain evidence="1 2">JUb129</strain>
    </source>
</reference>
<dbReference type="InterPro" id="IPR050570">
    <property type="entry name" value="Cell_wall_metabolism_enzyme"/>
</dbReference>
<protein>
    <submittedName>
        <fullName evidence="1">M23 family peptidase</fullName>
    </submittedName>
</protein>
<dbReference type="PANTHER" id="PTHR21666:SF285">
    <property type="entry name" value="M23 FAMILY METALLOPEPTIDASE"/>
    <property type="match status" value="1"/>
</dbReference>
<dbReference type="RefSeq" id="WP_122636713.1">
    <property type="nucleotide sequence ID" value="NZ_QWIU01000002.1"/>
</dbReference>
<dbReference type="EMBL" id="QWIU01000002">
    <property type="protein sequence ID" value="RNA62660.1"/>
    <property type="molecule type" value="Genomic_DNA"/>
</dbReference>
<dbReference type="Proteomes" id="UP000278775">
    <property type="component" value="Unassembled WGS sequence"/>
</dbReference>
<evidence type="ECO:0000313" key="1">
    <source>
        <dbReference type="EMBL" id="RNA62660.1"/>
    </source>
</evidence>
<proteinExistence type="predicted"/>
<dbReference type="PANTHER" id="PTHR21666">
    <property type="entry name" value="PEPTIDASE-RELATED"/>
    <property type="match status" value="1"/>
</dbReference>
<dbReference type="CDD" id="cd12797">
    <property type="entry name" value="M23_peptidase"/>
    <property type="match status" value="1"/>
</dbReference>